<dbReference type="Proteomes" id="UP001166291">
    <property type="component" value="Unassembled WGS sequence"/>
</dbReference>
<reference evidence="13" key="1">
    <citation type="submission" date="2021-07" db="EMBL/GenBank/DDBJ databases">
        <title>Zhongshania sp. CAU 1632 isolated from seawater.</title>
        <authorList>
            <person name="Kim W."/>
        </authorList>
    </citation>
    <scope>NUCLEOTIDE SEQUENCE</scope>
    <source>
        <strain evidence="13">CAU 1632</strain>
    </source>
</reference>
<feature type="domain" description="4'-phosphopantetheinyl transferase N-terminal" evidence="12">
    <location>
        <begin position="33"/>
        <end position="94"/>
    </location>
</feature>
<dbReference type="PANTHER" id="PTHR38096">
    <property type="entry name" value="ENTEROBACTIN SYNTHASE COMPONENT D"/>
    <property type="match status" value="1"/>
</dbReference>
<evidence type="ECO:0000313" key="13">
    <source>
        <dbReference type="EMBL" id="MBW2941468.1"/>
    </source>
</evidence>
<organism evidence="13 14">
    <name type="scientific">Zhongshania aquimaris</name>
    <dbReference type="NCBI Taxonomy" id="2857107"/>
    <lineage>
        <taxon>Bacteria</taxon>
        <taxon>Pseudomonadati</taxon>
        <taxon>Pseudomonadota</taxon>
        <taxon>Gammaproteobacteria</taxon>
        <taxon>Cellvibrionales</taxon>
        <taxon>Spongiibacteraceae</taxon>
        <taxon>Zhongshania</taxon>
    </lineage>
</organism>
<feature type="domain" description="4'-phosphopantetheinyl transferase" evidence="11">
    <location>
        <begin position="108"/>
        <end position="193"/>
    </location>
</feature>
<dbReference type="InterPro" id="IPR041354">
    <property type="entry name" value="4PPT_N"/>
</dbReference>
<keyword evidence="6" id="KW-0259">Enterobactin biosynthesis</keyword>
<name>A0ABS6VTW8_9GAMM</name>
<comment type="catalytic activity">
    <reaction evidence="9">
        <text>apo-[aryl-carrier protein] + CoA = holo-[aryl-carrier protein] + adenosine 3',5'-bisphosphate + H(+)</text>
        <dbReference type="Rhea" id="RHEA:48404"/>
        <dbReference type="Rhea" id="RHEA-COMP:15903"/>
        <dbReference type="Rhea" id="RHEA-COMP:17557"/>
        <dbReference type="ChEBI" id="CHEBI:15378"/>
        <dbReference type="ChEBI" id="CHEBI:29999"/>
        <dbReference type="ChEBI" id="CHEBI:57287"/>
        <dbReference type="ChEBI" id="CHEBI:58343"/>
        <dbReference type="ChEBI" id="CHEBI:64479"/>
    </reaction>
</comment>
<evidence type="ECO:0000256" key="7">
    <source>
        <dbReference type="ARBA" id="ARBA00029894"/>
    </source>
</evidence>
<evidence type="ECO:0000256" key="4">
    <source>
        <dbReference type="ARBA" id="ARBA00011503"/>
    </source>
</evidence>
<comment type="function">
    <text evidence="1">Involved in the biosynthesis of the siderophore enterobactin (enterochelin), which is a macrocyclic trimeric lactone of N-(2,3-dihydroxybenzoyl)-serine. The serine trilactone serves as a scaffolding for the three catechol functionalities that provide hexadentate coordination for the tightly ligated iron(2+) atoms. Plays an essential role in the assembly of the enterobactin by catalyzing the transfer of the 4'-phosphopantetheine (Ppant) moiety from coenzyme A to the apo-domains of both EntB (ArCP domain) and EntF (PCP domain) to yield their holo-forms which make them competent for the activation of 2,3-dihydroxybenzoate (DHB) and L-serine, respectively.</text>
</comment>
<comment type="catalytic activity">
    <reaction evidence="10">
        <text>apo-[peptidyl-carrier protein] + CoA = holo-[peptidyl-carrier protein] + adenosine 3',5'-bisphosphate + H(+)</text>
        <dbReference type="Rhea" id="RHEA:46228"/>
        <dbReference type="Rhea" id="RHEA-COMP:11479"/>
        <dbReference type="Rhea" id="RHEA-COMP:11480"/>
        <dbReference type="ChEBI" id="CHEBI:15378"/>
        <dbReference type="ChEBI" id="CHEBI:29999"/>
        <dbReference type="ChEBI" id="CHEBI:57287"/>
        <dbReference type="ChEBI" id="CHEBI:58343"/>
        <dbReference type="ChEBI" id="CHEBI:64479"/>
    </reaction>
</comment>
<keyword evidence="13" id="KW-0808">Transferase</keyword>
<keyword evidence="14" id="KW-1185">Reference proteome</keyword>
<sequence length="225" mass="25418">MPKFQGICTHYRFDVNRYSDDLYIHHQVPFPRAFHSASALRKAEFIAGRIAAEQAFIDLGLKPQTIAIGNLREPLWPNSVLGSISHHNGHAYCLMMPRPANLHSPVRLGIDVESLIGNDDVDIMGENIMSSAEISLTSTYFEQPEFALTLIFSAKESLFKALCPAVGRYFDFLDVRLSSINLDDNSLAFTLRHDLSMHLLRGYTVTVHWQQLANAVVTWVYPEQI</sequence>
<evidence type="ECO:0000259" key="12">
    <source>
        <dbReference type="Pfam" id="PF17837"/>
    </source>
</evidence>
<gene>
    <name evidence="13" type="ORF">KXJ70_11795</name>
</gene>
<protein>
    <recommendedName>
        <fullName evidence="5">Enterobactin synthase component D</fullName>
    </recommendedName>
    <alternativeName>
        <fullName evidence="7">4'-phosphopantetheinyl transferase EntD</fullName>
    </alternativeName>
    <alternativeName>
        <fullName evidence="8">Enterochelin synthase D</fullName>
    </alternativeName>
</protein>
<comment type="caution">
    <text evidence="13">The sequence shown here is derived from an EMBL/GenBank/DDBJ whole genome shotgun (WGS) entry which is preliminary data.</text>
</comment>
<evidence type="ECO:0000256" key="2">
    <source>
        <dbReference type="ARBA" id="ARBA00004993"/>
    </source>
</evidence>
<evidence type="ECO:0000256" key="3">
    <source>
        <dbReference type="ARBA" id="ARBA00008342"/>
    </source>
</evidence>
<dbReference type="Pfam" id="PF17837">
    <property type="entry name" value="4PPT_N"/>
    <property type="match status" value="1"/>
</dbReference>
<dbReference type="InterPro" id="IPR003542">
    <property type="entry name" value="Enbac_synth_compD-like"/>
</dbReference>
<proteinExistence type="inferred from homology"/>
<comment type="pathway">
    <text evidence="2">Siderophore biosynthesis; enterobactin biosynthesis.</text>
</comment>
<evidence type="ECO:0000259" key="11">
    <source>
        <dbReference type="Pfam" id="PF01648"/>
    </source>
</evidence>
<dbReference type="Pfam" id="PF01648">
    <property type="entry name" value="ACPS"/>
    <property type="match status" value="1"/>
</dbReference>
<comment type="similarity">
    <text evidence="3">Belongs to the P-Pant transferase superfamily. EntD family.</text>
</comment>
<evidence type="ECO:0000256" key="1">
    <source>
        <dbReference type="ARBA" id="ARBA00003937"/>
    </source>
</evidence>
<dbReference type="EMBL" id="JAHWDQ010000003">
    <property type="protein sequence ID" value="MBW2941468.1"/>
    <property type="molecule type" value="Genomic_DNA"/>
</dbReference>
<evidence type="ECO:0000256" key="5">
    <source>
        <dbReference type="ARBA" id="ARBA00019087"/>
    </source>
</evidence>
<accession>A0ABS6VTW8</accession>
<dbReference type="PANTHER" id="PTHR38096:SF1">
    <property type="entry name" value="ENTEROBACTIN SYNTHASE COMPONENT D"/>
    <property type="match status" value="1"/>
</dbReference>
<evidence type="ECO:0000313" key="14">
    <source>
        <dbReference type="Proteomes" id="UP001166291"/>
    </source>
</evidence>
<dbReference type="GO" id="GO:0016740">
    <property type="term" value="F:transferase activity"/>
    <property type="evidence" value="ECO:0007669"/>
    <property type="project" value="UniProtKB-KW"/>
</dbReference>
<comment type="subunit">
    <text evidence="4">EntB, EntD, EntE, and EntF form a multienzyme complex called enterobactin synthase.</text>
</comment>
<evidence type="ECO:0000256" key="6">
    <source>
        <dbReference type="ARBA" id="ARBA00023191"/>
    </source>
</evidence>
<evidence type="ECO:0000256" key="10">
    <source>
        <dbReference type="ARBA" id="ARBA00049191"/>
    </source>
</evidence>
<evidence type="ECO:0000256" key="8">
    <source>
        <dbReference type="ARBA" id="ARBA00031996"/>
    </source>
</evidence>
<dbReference type="InterPro" id="IPR008278">
    <property type="entry name" value="4-PPantetheinyl_Trfase_dom"/>
</dbReference>
<dbReference type="RefSeq" id="WP_219043718.1">
    <property type="nucleotide sequence ID" value="NZ_JAHWDQ010000003.1"/>
</dbReference>
<evidence type="ECO:0000256" key="9">
    <source>
        <dbReference type="ARBA" id="ARBA00049176"/>
    </source>
</evidence>